<evidence type="ECO:0008006" key="3">
    <source>
        <dbReference type="Google" id="ProtNLM"/>
    </source>
</evidence>
<proteinExistence type="predicted"/>
<evidence type="ECO:0000313" key="2">
    <source>
        <dbReference type="Proteomes" id="UP000325507"/>
    </source>
</evidence>
<name>A0A5J6DA81_9CAUD</name>
<dbReference type="EMBL" id="MN184886">
    <property type="protein sequence ID" value="QEQ94779.1"/>
    <property type="molecule type" value="Genomic_DNA"/>
</dbReference>
<keyword evidence="2" id="KW-1185">Reference proteome</keyword>
<evidence type="ECO:0000313" key="1">
    <source>
        <dbReference type="EMBL" id="QEQ94779.1"/>
    </source>
</evidence>
<accession>A0A5J6DA81</accession>
<reference evidence="1 2" key="1">
    <citation type="submission" date="2019-07" db="EMBL/GenBank/DDBJ databases">
        <title>Complete genome sequence of bacteriophage infecting Erwinia pyrifoliae.</title>
        <authorList>
            <person name="Kim S.G."/>
            <person name="Park S.C."/>
        </authorList>
    </citation>
    <scope>NUCLEOTIDE SEQUENCE [LARGE SCALE GENOMIC DNA]</scope>
</reference>
<organism evidence="1 2">
    <name type="scientific">Erwinia phage pEp_SNUABM_08</name>
    <dbReference type="NCBI Taxonomy" id="2593268"/>
    <lineage>
        <taxon>Viruses</taxon>
        <taxon>Duplodnaviria</taxon>
        <taxon>Heunggongvirae</taxon>
        <taxon>Uroviricota</taxon>
        <taxon>Caudoviricetes</taxon>
        <taxon>Casjensviridae</taxon>
        <taxon>Gwanakrovirus</taxon>
        <taxon>Gwanakrovirus SNUABM08</taxon>
    </lineage>
</organism>
<dbReference type="Proteomes" id="UP000325507">
    <property type="component" value="Segment"/>
</dbReference>
<sequence length="322" mass="34532">MLIHMDGFEQFSNMTGTQLAKELPAAGYTITGTVGINNGRTSDTQAVVLGTTNAGGTIRRSFVSTAPLTVIGFAYMAETARDEIVAIANGFKLEWPDKIQINGAKGTVTPVLGVWYYYELVINKDTNAIEVWINNVLDLTVPMPSAMTGLTTFDCTWTAPAKSVKRLDDVFVLNNGSGGAPVSRVGPQAITMRLPTSDFLKEWSPATGDDHFAMVDNLPPSETEFIKSSVSGAQDLFKAGATVGTGTITAVGVVVRARKNDIDARQLGVAIGPKGSTQKENLITNLDVEPKYFYSFFPTAPGNVAWDNTNLQDTPFGVIVRP</sequence>
<protein>
    <recommendedName>
        <fullName evidence="3">Virion structural protein</fullName>
    </recommendedName>
</protein>
<gene>
    <name evidence="1" type="ORF">pEpSNUABM08_32</name>
</gene>